<dbReference type="RefSeq" id="WP_074609120.1">
    <property type="nucleotide sequence ID" value="NZ_FNGY01000006.1"/>
</dbReference>
<dbReference type="OrthoDB" id="6629398at2"/>
<dbReference type="PROSITE" id="PS51977">
    <property type="entry name" value="WGR"/>
    <property type="match status" value="1"/>
</dbReference>
<dbReference type="Pfam" id="PF20103">
    <property type="entry name" value="DUF6493"/>
    <property type="match status" value="1"/>
</dbReference>
<dbReference type="SMART" id="SM00773">
    <property type="entry name" value="WGR"/>
    <property type="match status" value="1"/>
</dbReference>
<sequence length="1029" mass="119426">MKKHLKYIDGTSDKFWQIEVTDTTYTVVYGRNGTSGTAQTKSFSSNEECLKAAEKSLNEKVKKGYSEDGEVVAGNPASKSAKSSGTNIQAVLNAYDAIILSKDLKTLLPFLKDNAKGNLDALKKHIRKAKRYWMDFVDLTNERQYRRDNSQWGIRGEQRQFDIITLSAIALFNKTDINSWDEAVEMLKRVEEPLILEVLHWAKPEWITGFLLDKAKKDNWRRFDYKALRFMEAESLISYEPELYALSLGSFSEWAAKIKAREFIDFVLNDQLAYERDVPELFNYQTELQDGYFREKDTEAYDAYRTWEIIYNSLLAEGKLNRNYYIAQIILIQTKDWNTPLKSFFRKRLTELNPAADELLPYQENIFAALQYAHAPVVNFAMELAKKMYEEKKFNVDSFLDWLEPVMMASDNKTAIKTAFPILEKLNKQYPKLNRRIAALLADVYVVPDLNLQERATKLLLKIAPEKDPDLSEKLSSYVALMQGNVRTSLSAFLMEETMGIDQEEREVYHYELKKENLLLQEVELPKDWNDIVFLFGKFIASDEIADGEILLNTFITQRHLFPKDYSEQLQPYGKQLQKKYFESIYKNYVSVFLQQKIEDYNAVFKIEDRPYQSIKTLLLIRPLLHAVQGRMAAEKPLPMLSFPSHLPHWVAPKVLLERLIAYQKEGAEINKLDLSVAISRMPRENVEEAMPLLEQLNPELKDLMAFCLGKTKDIKFKSGSVLNKLLSKINVTPEDQLKAIWAVAARTYYPDDTFPEFEETYLKDIPFVVSPFSPTITFEERWNEFMNYRTKQNERSPSWYELTFHIPGYKNMPDYFLYGLDLFGRKNRWEYVMDVEGNVYYWDSLMPQNSAALAYFLLRSSCTLSSSGGRELKGFLTLVNRPGFVFSDLTMLVFACTFFQEKKDIRLMSAEVLINLIEMRAVDVTLLSEKLAYLTNNKYGPFLRLVESISTLKDISPLHNSAFLQLTEGIFKGMELEEKLPVNFKKIVEHYVDVLYKTKEQPSADAVVLFEKLKDNASLKALVKQILK</sequence>
<dbReference type="Proteomes" id="UP000183200">
    <property type="component" value="Unassembled WGS sequence"/>
</dbReference>
<dbReference type="InterPro" id="IPR049809">
    <property type="entry name" value="YehF/YfeS-like_WGR"/>
</dbReference>
<feature type="domain" description="WGR" evidence="1">
    <location>
        <begin position="1"/>
        <end position="83"/>
    </location>
</feature>
<dbReference type="InterPro" id="IPR036930">
    <property type="entry name" value="WGR_dom_sf"/>
</dbReference>
<dbReference type="Gene3D" id="2.20.140.10">
    <property type="entry name" value="WGR domain"/>
    <property type="match status" value="1"/>
</dbReference>
<name>A0A1G9YB48_9SPHI</name>
<organism evidence="2 3">
    <name type="scientific">Pedobacter steynii</name>
    <dbReference type="NCBI Taxonomy" id="430522"/>
    <lineage>
        <taxon>Bacteria</taxon>
        <taxon>Pseudomonadati</taxon>
        <taxon>Bacteroidota</taxon>
        <taxon>Sphingobacteriia</taxon>
        <taxon>Sphingobacteriales</taxon>
        <taxon>Sphingobacteriaceae</taxon>
        <taxon>Pedobacter</taxon>
    </lineage>
</organism>
<dbReference type="InterPro" id="IPR045472">
    <property type="entry name" value="DUF6493"/>
</dbReference>
<dbReference type="CDD" id="cd07996">
    <property type="entry name" value="WGR_MMR_like"/>
    <property type="match status" value="1"/>
</dbReference>
<accession>A0A1G9YB48</accession>
<dbReference type="STRING" id="430522.BFS30_09725"/>
<gene>
    <name evidence="2" type="ORF">SAMN05421820_10644</name>
</gene>
<dbReference type="Pfam" id="PF25149">
    <property type="entry name" value="DUF7825"/>
    <property type="match status" value="1"/>
</dbReference>
<dbReference type="Pfam" id="PF05406">
    <property type="entry name" value="WGR"/>
    <property type="match status" value="1"/>
</dbReference>
<dbReference type="EMBL" id="FNGY01000006">
    <property type="protein sequence ID" value="SDN05755.1"/>
    <property type="molecule type" value="Genomic_DNA"/>
</dbReference>
<dbReference type="AlphaFoldDB" id="A0A1G9YB48"/>
<dbReference type="InterPro" id="IPR050458">
    <property type="entry name" value="LolB"/>
</dbReference>
<dbReference type="Pfam" id="PF25148">
    <property type="entry name" value="DUF7824"/>
    <property type="match status" value="1"/>
</dbReference>
<protein>
    <submittedName>
        <fullName evidence="2">WGR domain-containing protein, predicted DNA-binding domain in MolR</fullName>
    </submittedName>
</protein>
<evidence type="ECO:0000313" key="2">
    <source>
        <dbReference type="EMBL" id="SDN05755.1"/>
    </source>
</evidence>
<dbReference type="InterPro" id="IPR056726">
    <property type="entry name" value="DUF7824"/>
</dbReference>
<reference evidence="3" key="1">
    <citation type="submission" date="2016-10" db="EMBL/GenBank/DDBJ databases">
        <authorList>
            <person name="Varghese N."/>
            <person name="Submissions S."/>
        </authorList>
    </citation>
    <scope>NUCLEOTIDE SEQUENCE [LARGE SCALE GENOMIC DNA]</scope>
    <source>
        <strain evidence="3">DSM 19110</strain>
    </source>
</reference>
<dbReference type="InterPro" id="IPR008893">
    <property type="entry name" value="WGR_domain"/>
</dbReference>
<dbReference type="GO" id="GO:0003677">
    <property type="term" value="F:DNA binding"/>
    <property type="evidence" value="ECO:0007669"/>
    <property type="project" value="UniProtKB-KW"/>
</dbReference>
<keyword evidence="2" id="KW-0238">DNA-binding</keyword>
<dbReference type="SUPFAM" id="SSF142921">
    <property type="entry name" value="WGR domain-like"/>
    <property type="match status" value="1"/>
</dbReference>
<dbReference type="InterPro" id="IPR056727">
    <property type="entry name" value="DUF7825"/>
</dbReference>
<evidence type="ECO:0000259" key="1">
    <source>
        <dbReference type="PROSITE" id="PS51977"/>
    </source>
</evidence>
<evidence type="ECO:0000313" key="3">
    <source>
        <dbReference type="Proteomes" id="UP000183200"/>
    </source>
</evidence>
<dbReference type="PANTHER" id="PTHR30634">
    <property type="entry name" value="OUTER MEMBRANE LOLAB LIPOPROTEIN INSERTION APPARATUS"/>
    <property type="match status" value="1"/>
</dbReference>
<dbReference type="PANTHER" id="PTHR30634:SF13">
    <property type="entry name" value="PROTEIN YEHF"/>
    <property type="match status" value="1"/>
</dbReference>
<proteinExistence type="predicted"/>
<keyword evidence="3" id="KW-1185">Reference proteome</keyword>